<keyword evidence="14" id="KW-1185">Reference proteome</keyword>
<dbReference type="Proteomes" id="UP001142292">
    <property type="component" value="Unassembled WGS sequence"/>
</dbReference>
<evidence type="ECO:0000256" key="5">
    <source>
        <dbReference type="ARBA" id="ARBA00022908"/>
    </source>
</evidence>
<sequence>MSADPEAGRGEGQEGGSAEAELPEVFAALLGDYERHLAAERGLSDHTVRAYLGDVRSLLDHAGRMGRSAPEQIDLRTLRSWLAKQQTTGHSRTTLSRRATAARVFCGWLVRTGRAEVDAGAALGSPKPHRALPPVLRRDEVESLIAAAISAAEDGTAVGMRDIAVLEVLYATGARVGEVVGLDLDDVDYERRVIRVLGKGRKERMVPFGGPAGRGLDRWVVRGRPQLLTDSSGPALFLGARGGRLDQRAVRTLVHRRLADVPGAPDLGPHGLRHSTATHLLEGGADLRSVQELLGHASLATTQIYTHVSSDRLRNAYRQAHPRA</sequence>
<dbReference type="Pfam" id="PF00589">
    <property type="entry name" value="Phage_integrase"/>
    <property type="match status" value="1"/>
</dbReference>
<feature type="domain" description="Core-binding (CB)" evidence="12">
    <location>
        <begin position="24"/>
        <end position="110"/>
    </location>
</feature>
<dbReference type="InterPro" id="IPR044068">
    <property type="entry name" value="CB"/>
</dbReference>
<dbReference type="NCBIfam" id="NF001399">
    <property type="entry name" value="PRK00283.1"/>
    <property type="match status" value="1"/>
</dbReference>
<dbReference type="SUPFAM" id="SSF47823">
    <property type="entry name" value="lambda integrase-like, N-terminal domain"/>
    <property type="match status" value="1"/>
</dbReference>
<evidence type="ECO:0000259" key="12">
    <source>
        <dbReference type="PROSITE" id="PS51900"/>
    </source>
</evidence>
<keyword evidence="4 9" id="KW-0159">Chromosome partition</keyword>
<feature type="active site" evidence="9">
    <location>
        <position position="175"/>
    </location>
</feature>
<evidence type="ECO:0000256" key="3">
    <source>
        <dbReference type="ARBA" id="ARBA00022618"/>
    </source>
</evidence>
<dbReference type="PANTHER" id="PTHR30349:SF77">
    <property type="entry name" value="TYROSINE RECOMBINASE XERC"/>
    <property type="match status" value="1"/>
</dbReference>
<dbReference type="Gene3D" id="1.10.443.10">
    <property type="entry name" value="Intergrase catalytic core"/>
    <property type="match status" value="1"/>
</dbReference>
<dbReference type="PROSITE" id="PS51900">
    <property type="entry name" value="CB"/>
    <property type="match status" value="1"/>
</dbReference>
<dbReference type="CDD" id="cd00798">
    <property type="entry name" value="INT_XerDC_C"/>
    <property type="match status" value="1"/>
</dbReference>
<feature type="active site" evidence="9">
    <location>
        <position position="270"/>
    </location>
</feature>
<comment type="similarity">
    <text evidence="9">Belongs to the 'phage' integrase family. XerC subfamily.</text>
</comment>
<comment type="function">
    <text evidence="9">Site-specific tyrosine recombinase, which acts by catalyzing the cutting and rejoining of the recombining DNA molecules. The XerC-XerD complex is essential to convert dimers of the bacterial chromosome into monomers to permit their segregation at cell division. It also contributes to the segregational stability of plasmids.</text>
</comment>
<comment type="subunit">
    <text evidence="9">Forms a cyclic heterotetrameric complex composed of two molecules of XerC and two molecules of XerD.</text>
</comment>
<keyword evidence="5 9" id="KW-0229">DNA integration</keyword>
<dbReference type="EMBL" id="BSEL01000003">
    <property type="protein sequence ID" value="GLJ67254.1"/>
    <property type="molecule type" value="Genomic_DNA"/>
</dbReference>
<dbReference type="Gene3D" id="1.10.150.130">
    <property type="match status" value="1"/>
</dbReference>
<dbReference type="InterPro" id="IPR050090">
    <property type="entry name" value="Tyrosine_recombinase_XerCD"/>
</dbReference>
<organism evidence="13 14">
    <name type="scientific">Nocardioides luteus</name>
    <dbReference type="NCBI Taxonomy" id="1844"/>
    <lineage>
        <taxon>Bacteria</taxon>
        <taxon>Bacillati</taxon>
        <taxon>Actinomycetota</taxon>
        <taxon>Actinomycetes</taxon>
        <taxon>Propionibacteriales</taxon>
        <taxon>Nocardioidaceae</taxon>
        <taxon>Nocardioides</taxon>
    </lineage>
</organism>
<evidence type="ECO:0000256" key="10">
    <source>
        <dbReference type="SAM" id="MobiDB-lite"/>
    </source>
</evidence>
<dbReference type="PROSITE" id="PS51898">
    <property type="entry name" value="TYR_RECOMBINASE"/>
    <property type="match status" value="1"/>
</dbReference>
<dbReference type="InterPro" id="IPR023009">
    <property type="entry name" value="Tyrosine_recombinase_XerC/XerD"/>
</dbReference>
<proteinExistence type="inferred from homology"/>
<evidence type="ECO:0000256" key="7">
    <source>
        <dbReference type="ARBA" id="ARBA00023172"/>
    </source>
</evidence>
<dbReference type="SUPFAM" id="SSF56349">
    <property type="entry name" value="DNA breaking-rejoining enzymes"/>
    <property type="match status" value="1"/>
</dbReference>
<comment type="subcellular location">
    <subcellularLocation>
        <location evidence="1 9">Cytoplasm</location>
    </subcellularLocation>
</comment>
<dbReference type="RefSeq" id="WP_229788100.1">
    <property type="nucleotide sequence ID" value="NZ_BMRK01000030.1"/>
</dbReference>
<feature type="active site" description="O-(3'-phospho-DNA)-tyrosine intermediate" evidence="9">
    <location>
        <position position="305"/>
    </location>
</feature>
<dbReference type="InterPro" id="IPR002104">
    <property type="entry name" value="Integrase_catalytic"/>
</dbReference>
<evidence type="ECO:0000259" key="11">
    <source>
        <dbReference type="PROSITE" id="PS51898"/>
    </source>
</evidence>
<keyword evidence="7 9" id="KW-0233">DNA recombination</keyword>
<evidence type="ECO:0000256" key="8">
    <source>
        <dbReference type="ARBA" id="ARBA00023306"/>
    </source>
</evidence>
<reference evidence="13" key="2">
    <citation type="submission" date="2023-01" db="EMBL/GenBank/DDBJ databases">
        <authorList>
            <person name="Sun Q."/>
            <person name="Evtushenko L."/>
        </authorList>
    </citation>
    <scope>NUCLEOTIDE SEQUENCE</scope>
    <source>
        <strain evidence="13">VKM Ac-1246</strain>
    </source>
</reference>
<keyword evidence="3 9" id="KW-0132">Cell division</keyword>
<dbReference type="PANTHER" id="PTHR30349">
    <property type="entry name" value="PHAGE INTEGRASE-RELATED"/>
    <property type="match status" value="1"/>
</dbReference>
<evidence type="ECO:0000256" key="9">
    <source>
        <dbReference type="HAMAP-Rule" id="MF_01808"/>
    </source>
</evidence>
<feature type="active site" evidence="9">
    <location>
        <position position="199"/>
    </location>
</feature>
<evidence type="ECO:0000313" key="14">
    <source>
        <dbReference type="Proteomes" id="UP001142292"/>
    </source>
</evidence>
<evidence type="ECO:0000256" key="4">
    <source>
        <dbReference type="ARBA" id="ARBA00022829"/>
    </source>
</evidence>
<evidence type="ECO:0000256" key="2">
    <source>
        <dbReference type="ARBA" id="ARBA00022490"/>
    </source>
</evidence>
<feature type="active site" evidence="9">
    <location>
        <position position="273"/>
    </location>
</feature>
<feature type="compositionally biased region" description="Basic and acidic residues" evidence="10">
    <location>
        <begin position="1"/>
        <end position="12"/>
    </location>
</feature>
<dbReference type="InterPro" id="IPR010998">
    <property type="entry name" value="Integrase_recombinase_N"/>
</dbReference>
<protein>
    <recommendedName>
        <fullName evidence="9">Tyrosine recombinase XerC</fullName>
    </recommendedName>
</protein>
<gene>
    <name evidence="13" type="primary">xerC_1</name>
    <name evidence="9" type="synonym">xerC</name>
    <name evidence="13" type="ORF">GCM10017579_12900</name>
</gene>
<dbReference type="InterPro" id="IPR004107">
    <property type="entry name" value="Integrase_SAM-like_N"/>
</dbReference>
<evidence type="ECO:0000256" key="1">
    <source>
        <dbReference type="ARBA" id="ARBA00004496"/>
    </source>
</evidence>
<feature type="domain" description="Tyr recombinase" evidence="11">
    <location>
        <begin position="131"/>
        <end position="318"/>
    </location>
</feature>
<evidence type="ECO:0000256" key="6">
    <source>
        <dbReference type="ARBA" id="ARBA00023125"/>
    </source>
</evidence>
<accession>A0ABQ5STJ9</accession>
<dbReference type="InterPro" id="IPR011010">
    <property type="entry name" value="DNA_brk_join_enz"/>
</dbReference>
<feature type="region of interest" description="Disordered" evidence="10">
    <location>
        <begin position="1"/>
        <end position="20"/>
    </location>
</feature>
<reference evidence="13" key="1">
    <citation type="journal article" date="2014" name="Int. J. Syst. Evol. Microbiol.">
        <title>Complete genome of a new Firmicutes species belonging to the dominant human colonic microbiota ('Ruminococcus bicirculans') reveals two chromosomes and a selective capacity to utilize plant glucans.</title>
        <authorList>
            <consortium name="NISC Comparative Sequencing Program"/>
            <person name="Wegmann U."/>
            <person name="Louis P."/>
            <person name="Goesmann A."/>
            <person name="Henrissat B."/>
            <person name="Duncan S.H."/>
            <person name="Flint H.J."/>
        </authorList>
    </citation>
    <scope>NUCLEOTIDE SEQUENCE</scope>
    <source>
        <strain evidence="13">VKM Ac-1246</strain>
    </source>
</reference>
<evidence type="ECO:0000313" key="13">
    <source>
        <dbReference type="EMBL" id="GLJ67254.1"/>
    </source>
</evidence>
<keyword evidence="6 9" id="KW-0238">DNA-binding</keyword>
<keyword evidence="2 9" id="KW-0963">Cytoplasm</keyword>
<dbReference type="Pfam" id="PF02899">
    <property type="entry name" value="Phage_int_SAM_1"/>
    <property type="match status" value="1"/>
</dbReference>
<keyword evidence="8 9" id="KW-0131">Cell cycle</keyword>
<dbReference type="InterPro" id="IPR013762">
    <property type="entry name" value="Integrase-like_cat_sf"/>
</dbReference>
<dbReference type="HAMAP" id="MF_01808">
    <property type="entry name" value="Recomb_XerC_XerD"/>
    <property type="match status" value="1"/>
</dbReference>
<comment type="caution">
    <text evidence="13">The sequence shown here is derived from an EMBL/GenBank/DDBJ whole genome shotgun (WGS) entry which is preliminary data.</text>
</comment>
<name>A0ABQ5STJ9_9ACTN</name>
<feature type="active site" evidence="9">
    <location>
        <position position="296"/>
    </location>
</feature>